<evidence type="ECO:0000313" key="2">
    <source>
        <dbReference type="Proteomes" id="UP001152622"/>
    </source>
</evidence>
<evidence type="ECO:0000313" key="1">
    <source>
        <dbReference type="EMBL" id="KAJ8364524.1"/>
    </source>
</evidence>
<dbReference type="Proteomes" id="UP001152622">
    <property type="component" value="Chromosome 4"/>
</dbReference>
<reference evidence="1" key="1">
    <citation type="journal article" date="2023" name="Science">
        <title>Genome structures resolve the early diversification of teleost fishes.</title>
        <authorList>
            <person name="Parey E."/>
            <person name="Louis A."/>
            <person name="Montfort J."/>
            <person name="Bouchez O."/>
            <person name="Roques C."/>
            <person name="Iampietro C."/>
            <person name="Lluch J."/>
            <person name="Castinel A."/>
            <person name="Donnadieu C."/>
            <person name="Desvignes T."/>
            <person name="Floi Bucao C."/>
            <person name="Jouanno E."/>
            <person name="Wen M."/>
            <person name="Mejri S."/>
            <person name="Dirks R."/>
            <person name="Jansen H."/>
            <person name="Henkel C."/>
            <person name="Chen W.J."/>
            <person name="Zahm M."/>
            <person name="Cabau C."/>
            <person name="Klopp C."/>
            <person name="Thompson A.W."/>
            <person name="Robinson-Rechavi M."/>
            <person name="Braasch I."/>
            <person name="Lecointre G."/>
            <person name="Bobe J."/>
            <person name="Postlethwait J.H."/>
            <person name="Berthelot C."/>
            <person name="Roest Crollius H."/>
            <person name="Guiguen Y."/>
        </authorList>
    </citation>
    <scope>NUCLEOTIDE SEQUENCE</scope>
    <source>
        <strain evidence="1">WJC10195</strain>
    </source>
</reference>
<protein>
    <submittedName>
        <fullName evidence="1">Uncharacterized protein</fullName>
    </submittedName>
</protein>
<dbReference type="EMBL" id="JAINUF010000004">
    <property type="protein sequence ID" value="KAJ8364524.1"/>
    <property type="molecule type" value="Genomic_DNA"/>
</dbReference>
<dbReference type="AlphaFoldDB" id="A0A9Q1FR50"/>
<proteinExistence type="predicted"/>
<comment type="caution">
    <text evidence="1">The sequence shown here is derived from an EMBL/GenBank/DDBJ whole genome shotgun (WGS) entry which is preliminary data.</text>
</comment>
<name>A0A9Q1FR50_SYNKA</name>
<gene>
    <name evidence="1" type="ORF">SKAU_G00133550</name>
</gene>
<accession>A0A9Q1FR50</accession>
<keyword evidence="2" id="KW-1185">Reference proteome</keyword>
<organism evidence="1 2">
    <name type="scientific">Synaphobranchus kaupii</name>
    <name type="common">Kaup's arrowtooth eel</name>
    <dbReference type="NCBI Taxonomy" id="118154"/>
    <lineage>
        <taxon>Eukaryota</taxon>
        <taxon>Metazoa</taxon>
        <taxon>Chordata</taxon>
        <taxon>Craniata</taxon>
        <taxon>Vertebrata</taxon>
        <taxon>Euteleostomi</taxon>
        <taxon>Actinopterygii</taxon>
        <taxon>Neopterygii</taxon>
        <taxon>Teleostei</taxon>
        <taxon>Anguilliformes</taxon>
        <taxon>Synaphobranchidae</taxon>
        <taxon>Synaphobranchus</taxon>
    </lineage>
</organism>
<sequence>MCGDWETEEGLFFGGTGCPGAGGEQRRQSVMRKTPSEACILRRRLFECWLVVSIRKFQNSDNRILQLAALLFTLKPKISNVPFDLRWLKFEKLSVKSPGLHHQVQSVTEKVSRDSRQSLDSPVAFSLQRLSALRKLKWGIYDLAVKLCLVQEFLSLQRFTERCRKAKRVHSAQSHT</sequence>